<organism evidence="1 2">
    <name type="scientific">Aduncisulcus paluster</name>
    <dbReference type="NCBI Taxonomy" id="2918883"/>
    <lineage>
        <taxon>Eukaryota</taxon>
        <taxon>Metamonada</taxon>
        <taxon>Carpediemonas-like organisms</taxon>
        <taxon>Aduncisulcus</taxon>
    </lineage>
</organism>
<sequence length="94" mass="11108">MISRARWLSQQAKEPEPYYEHKKIGYNYRMSNLVAAVGRGQVEVIPDRVKRKREIFDYYEQELGNCPGISFMPEADYGKCNRWLSVILVDNDEF</sequence>
<dbReference type="EMBL" id="BQXS01006041">
    <property type="protein sequence ID" value="GKT16977.1"/>
    <property type="molecule type" value="Genomic_DNA"/>
</dbReference>
<dbReference type="Pfam" id="PF01041">
    <property type="entry name" value="DegT_DnrJ_EryC1"/>
    <property type="match status" value="1"/>
</dbReference>
<keyword evidence="1" id="KW-0032">Aminotransferase</keyword>
<evidence type="ECO:0000313" key="2">
    <source>
        <dbReference type="Proteomes" id="UP001057375"/>
    </source>
</evidence>
<evidence type="ECO:0000313" key="1">
    <source>
        <dbReference type="EMBL" id="GKT16977.1"/>
    </source>
</evidence>
<dbReference type="InterPro" id="IPR015421">
    <property type="entry name" value="PyrdxlP-dep_Trfase_major"/>
</dbReference>
<dbReference type="InterPro" id="IPR000653">
    <property type="entry name" value="DegT/StrS_aminotransferase"/>
</dbReference>
<dbReference type="InterPro" id="IPR015424">
    <property type="entry name" value="PyrdxlP-dep_Trfase"/>
</dbReference>
<dbReference type="Gene3D" id="3.90.1150.10">
    <property type="entry name" value="Aspartate Aminotransferase, domain 1"/>
    <property type="match status" value="1"/>
</dbReference>
<dbReference type="PANTHER" id="PTHR30244">
    <property type="entry name" value="TRANSAMINASE"/>
    <property type="match status" value="1"/>
</dbReference>
<gene>
    <name evidence="1" type="ORF">ADUPG1_004167</name>
</gene>
<dbReference type="InterPro" id="IPR015422">
    <property type="entry name" value="PyrdxlP-dep_Trfase_small"/>
</dbReference>
<dbReference type="Proteomes" id="UP001057375">
    <property type="component" value="Unassembled WGS sequence"/>
</dbReference>
<protein>
    <submittedName>
        <fullName evidence="1">DegT/DnrJ/EryC1/StrS aminotransferase like protein</fullName>
    </submittedName>
</protein>
<comment type="caution">
    <text evidence="1">The sequence shown here is derived from an EMBL/GenBank/DDBJ whole genome shotgun (WGS) entry which is preliminary data.</text>
</comment>
<feature type="non-terminal residue" evidence="1">
    <location>
        <position position="94"/>
    </location>
</feature>
<dbReference type="GO" id="GO:0008483">
    <property type="term" value="F:transaminase activity"/>
    <property type="evidence" value="ECO:0007669"/>
    <property type="project" value="UniProtKB-KW"/>
</dbReference>
<dbReference type="Gene3D" id="3.40.640.10">
    <property type="entry name" value="Type I PLP-dependent aspartate aminotransferase-like (Major domain)"/>
    <property type="match status" value="1"/>
</dbReference>
<name>A0ABQ5JTV6_9EUKA</name>
<keyword evidence="2" id="KW-1185">Reference proteome</keyword>
<dbReference type="PANTHER" id="PTHR30244:SF34">
    <property type="entry name" value="DTDP-4-AMINO-4,6-DIDEOXYGALACTOSE TRANSAMINASE"/>
    <property type="match status" value="1"/>
</dbReference>
<reference evidence="1" key="1">
    <citation type="submission" date="2022-03" db="EMBL/GenBank/DDBJ databases">
        <title>Draft genome sequence of Aduncisulcus paluster, a free-living microaerophilic Fornicata.</title>
        <authorList>
            <person name="Yuyama I."/>
            <person name="Kume K."/>
            <person name="Tamura T."/>
            <person name="Inagaki Y."/>
            <person name="Hashimoto T."/>
        </authorList>
    </citation>
    <scope>NUCLEOTIDE SEQUENCE</scope>
    <source>
        <strain evidence="1">NY0171</strain>
    </source>
</reference>
<dbReference type="SUPFAM" id="SSF53383">
    <property type="entry name" value="PLP-dependent transferases"/>
    <property type="match status" value="1"/>
</dbReference>
<proteinExistence type="predicted"/>
<keyword evidence="1" id="KW-0808">Transferase</keyword>
<accession>A0ABQ5JTV6</accession>